<proteinExistence type="predicted"/>
<protein>
    <submittedName>
        <fullName evidence="4">Similar to Spermidine synthase acc. no. Q8D3Q3</fullName>
    </submittedName>
</protein>
<keyword evidence="1" id="KW-0620">Polyamine biosynthesis</keyword>
<dbReference type="Proteomes" id="UP000018144">
    <property type="component" value="Unassembled WGS sequence"/>
</dbReference>
<keyword evidence="5" id="KW-1185">Reference proteome</keyword>
<dbReference type="STRING" id="1076935.U4LSM4"/>
<reference evidence="4 5" key="1">
    <citation type="journal article" date="2013" name="PLoS Genet.">
        <title>The genome and development-dependent transcriptomes of Pyronema confluens: a window into fungal evolution.</title>
        <authorList>
            <person name="Traeger S."/>
            <person name="Altegoer F."/>
            <person name="Freitag M."/>
            <person name="Gabaldon T."/>
            <person name="Kempken F."/>
            <person name="Kumar A."/>
            <person name="Marcet-Houben M."/>
            <person name="Poggeler S."/>
            <person name="Stajich J.E."/>
            <person name="Nowrousian M."/>
        </authorList>
    </citation>
    <scope>NUCLEOTIDE SEQUENCE [LARGE SCALE GENOMIC DNA]</scope>
    <source>
        <strain evidence="5">CBS 100304</strain>
        <tissue evidence="4">Vegetative mycelium</tissue>
    </source>
</reference>
<keyword evidence="3" id="KW-0472">Membrane</keyword>
<feature type="transmembrane region" description="Helical" evidence="3">
    <location>
        <begin position="104"/>
        <end position="123"/>
    </location>
</feature>
<evidence type="ECO:0000256" key="2">
    <source>
        <dbReference type="SAM" id="MobiDB-lite"/>
    </source>
</evidence>
<feature type="transmembrane region" description="Helical" evidence="3">
    <location>
        <begin position="210"/>
        <end position="231"/>
    </location>
</feature>
<keyword evidence="3" id="KW-0812">Transmembrane</keyword>
<feature type="transmembrane region" description="Helical" evidence="3">
    <location>
        <begin position="167"/>
        <end position="189"/>
    </location>
</feature>
<keyword evidence="3" id="KW-1133">Transmembrane helix</keyword>
<dbReference type="SUPFAM" id="SSF53335">
    <property type="entry name" value="S-adenosyl-L-methionine-dependent methyltransferases"/>
    <property type="match status" value="1"/>
</dbReference>
<dbReference type="PANTHER" id="PTHR43317:SF1">
    <property type="entry name" value="THERMOSPERMINE SYNTHASE ACAULIS5"/>
    <property type="match status" value="1"/>
</dbReference>
<dbReference type="PANTHER" id="PTHR43317">
    <property type="entry name" value="THERMOSPERMINE SYNTHASE ACAULIS5"/>
    <property type="match status" value="1"/>
</dbReference>
<accession>U4LSM4</accession>
<dbReference type="Pfam" id="PF01564">
    <property type="entry name" value="Spermine_synth"/>
    <property type="match status" value="1"/>
</dbReference>
<dbReference type="AlphaFoldDB" id="U4LSM4"/>
<dbReference type="EMBL" id="HF935830">
    <property type="protein sequence ID" value="CCX32345.1"/>
    <property type="molecule type" value="Genomic_DNA"/>
</dbReference>
<evidence type="ECO:0000313" key="4">
    <source>
        <dbReference type="EMBL" id="CCX32345.1"/>
    </source>
</evidence>
<feature type="compositionally biased region" description="Low complexity" evidence="2">
    <location>
        <begin position="10"/>
        <end position="23"/>
    </location>
</feature>
<dbReference type="GO" id="GO:0006596">
    <property type="term" value="P:polyamine biosynthetic process"/>
    <property type="evidence" value="ECO:0007669"/>
    <property type="project" value="UniProtKB-KW"/>
</dbReference>
<dbReference type="eggNOG" id="ENOG502QTVA">
    <property type="taxonomic scope" value="Eukaryota"/>
</dbReference>
<dbReference type="OMA" id="CFIGWAG"/>
<sequence length="572" mass="63429">MPPKSSQRTPAKAPKASPPTKQALAAPTAQRSALPAVSFARFAGYFRGLIYILAAATASYVSQLTLAPVYGEIPSSLHHEQITTAVFFAAWILKPLLRKAPLKLSTLIPVIVFHIPGLLNYLFQYSTTWGAVKGPIITEALTVYPVILFSIFAAATNLETGSFVLDAIPAGLSWGIFAFARQAIPRLLWKRIGSQWLLTRCGMHHALGALYTLLAPSLLLATTMGALFHSYSENPLCVLSPSLNATLAPYNHSIIARTESVTGYVSVLDNFEMGYRVLRCDHSLLGGEWQRAPKGFPVGEKFKEPIYAIFVTMEAVRLVEPAPKNEKPSALAIGLGIGTSTDAMIRHGIQTDIVELDPAVYKYATEYFGLSKNHTAYLEDAVGFIEREVAKGEKKYEYILHDVFTGGAVPASLFTLEVFEGLKALLAEDGVVAINWAGDLKLPAARSIIRTIRHVFQNCRVFREEPATEDDIKKGRDFTNMVIFCTPSPLPYSFRRPVQSDLLGSYARQRFLYPKYEIDLEEYWGKEAMMDQETTLLREGNVDMLREWQKKSAVGHWSVIRTVVPGGVWENY</sequence>
<gene>
    <name evidence="4" type="ORF">PCON_12977</name>
</gene>
<evidence type="ECO:0000256" key="3">
    <source>
        <dbReference type="SAM" id="Phobius"/>
    </source>
</evidence>
<dbReference type="Gene3D" id="3.40.50.150">
    <property type="entry name" value="Vaccinia Virus protein VP39"/>
    <property type="match status" value="1"/>
</dbReference>
<feature type="region of interest" description="Disordered" evidence="2">
    <location>
        <begin position="1"/>
        <end position="24"/>
    </location>
</feature>
<evidence type="ECO:0000313" key="5">
    <source>
        <dbReference type="Proteomes" id="UP000018144"/>
    </source>
</evidence>
<organism evidence="4 5">
    <name type="scientific">Pyronema omphalodes (strain CBS 100304)</name>
    <name type="common">Pyronema confluens</name>
    <dbReference type="NCBI Taxonomy" id="1076935"/>
    <lineage>
        <taxon>Eukaryota</taxon>
        <taxon>Fungi</taxon>
        <taxon>Dikarya</taxon>
        <taxon>Ascomycota</taxon>
        <taxon>Pezizomycotina</taxon>
        <taxon>Pezizomycetes</taxon>
        <taxon>Pezizales</taxon>
        <taxon>Pyronemataceae</taxon>
        <taxon>Pyronema</taxon>
    </lineage>
</organism>
<evidence type="ECO:0000256" key="1">
    <source>
        <dbReference type="ARBA" id="ARBA00023115"/>
    </source>
</evidence>
<dbReference type="InterPro" id="IPR029063">
    <property type="entry name" value="SAM-dependent_MTases_sf"/>
</dbReference>
<name>U4LSM4_PYROM</name>
<dbReference type="OrthoDB" id="2016285at2759"/>
<feature type="transmembrane region" description="Helical" evidence="3">
    <location>
        <begin position="49"/>
        <end position="70"/>
    </location>
</feature>
<feature type="transmembrane region" description="Helical" evidence="3">
    <location>
        <begin position="135"/>
        <end position="155"/>
    </location>
</feature>
<dbReference type="NCBIfam" id="NF037959">
    <property type="entry name" value="MFS_SpdSyn"/>
    <property type="match status" value="1"/>
</dbReference>